<keyword evidence="3" id="KW-1185">Reference proteome</keyword>
<dbReference type="SUPFAM" id="SSF74650">
    <property type="entry name" value="Galactose mutarotase-like"/>
    <property type="match status" value="1"/>
</dbReference>
<dbReference type="GO" id="GO:0030246">
    <property type="term" value="F:carbohydrate binding"/>
    <property type="evidence" value="ECO:0007669"/>
    <property type="project" value="InterPro"/>
</dbReference>
<organism evidence="2 3">
    <name type="scientific">Dreissena polymorpha</name>
    <name type="common">Zebra mussel</name>
    <name type="synonym">Mytilus polymorpha</name>
    <dbReference type="NCBI Taxonomy" id="45954"/>
    <lineage>
        <taxon>Eukaryota</taxon>
        <taxon>Metazoa</taxon>
        <taxon>Spiralia</taxon>
        <taxon>Lophotrochozoa</taxon>
        <taxon>Mollusca</taxon>
        <taxon>Bivalvia</taxon>
        <taxon>Autobranchia</taxon>
        <taxon>Heteroconchia</taxon>
        <taxon>Euheterodonta</taxon>
        <taxon>Imparidentia</taxon>
        <taxon>Neoheterodontei</taxon>
        <taxon>Myida</taxon>
        <taxon>Dreissenoidea</taxon>
        <taxon>Dreissenidae</taxon>
        <taxon>Dreissena</taxon>
    </lineage>
</organism>
<protein>
    <recommendedName>
        <fullName evidence="1">Glycosyl hydrolase family 38 C-terminal domain-containing protein</fullName>
    </recommendedName>
</protein>
<feature type="domain" description="Glycosyl hydrolase family 38 C-terminal" evidence="1">
    <location>
        <begin position="14"/>
        <end position="74"/>
    </location>
</feature>
<accession>A0A9D4LPY6</accession>
<evidence type="ECO:0000259" key="1">
    <source>
        <dbReference type="Pfam" id="PF07748"/>
    </source>
</evidence>
<dbReference type="EMBL" id="JAIWYP010000002">
    <property type="protein sequence ID" value="KAH3861799.1"/>
    <property type="molecule type" value="Genomic_DNA"/>
</dbReference>
<dbReference type="Proteomes" id="UP000828390">
    <property type="component" value="Unassembled WGS sequence"/>
</dbReference>
<dbReference type="Gene3D" id="2.70.98.30">
    <property type="entry name" value="Golgi alpha-mannosidase II, domain 4"/>
    <property type="match status" value="1"/>
</dbReference>
<dbReference type="AlphaFoldDB" id="A0A9D4LPY6"/>
<proteinExistence type="predicted"/>
<reference evidence="2" key="2">
    <citation type="submission" date="2020-11" db="EMBL/GenBank/DDBJ databases">
        <authorList>
            <person name="McCartney M.A."/>
            <person name="Auch B."/>
            <person name="Kono T."/>
            <person name="Mallez S."/>
            <person name="Becker A."/>
            <person name="Gohl D.M."/>
            <person name="Silverstein K.A.T."/>
            <person name="Koren S."/>
            <person name="Bechman K.B."/>
            <person name="Herman A."/>
            <person name="Abrahante J.E."/>
            <person name="Garbe J."/>
        </authorList>
    </citation>
    <scope>NUCLEOTIDE SEQUENCE</scope>
    <source>
        <strain evidence="2">Duluth1</strain>
        <tissue evidence="2">Whole animal</tissue>
    </source>
</reference>
<evidence type="ECO:0000313" key="3">
    <source>
        <dbReference type="Proteomes" id="UP000828390"/>
    </source>
</evidence>
<gene>
    <name evidence="2" type="ORF">DPMN_024750</name>
</gene>
<sequence length="104" mass="12346">MFDENKSSKKYMLIDNEFIDVQFDARSGNLDRINDKKTGKYTVVRSKFYKYNPGKSGAYLSGQRDQRSVLYKAKDQGHQWKGFLESLFYLQIRIFLEIHHLQRG</sequence>
<evidence type="ECO:0000313" key="2">
    <source>
        <dbReference type="EMBL" id="KAH3861799.1"/>
    </source>
</evidence>
<dbReference type="GO" id="GO:0006013">
    <property type="term" value="P:mannose metabolic process"/>
    <property type="evidence" value="ECO:0007669"/>
    <property type="project" value="InterPro"/>
</dbReference>
<name>A0A9D4LPY6_DREPO</name>
<comment type="caution">
    <text evidence="2">The sequence shown here is derived from an EMBL/GenBank/DDBJ whole genome shotgun (WGS) entry which is preliminary data.</text>
</comment>
<dbReference type="GO" id="GO:0004559">
    <property type="term" value="F:alpha-mannosidase activity"/>
    <property type="evidence" value="ECO:0007669"/>
    <property type="project" value="InterPro"/>
</dbReference>
<dbReference type="InterPro" id="IPR011013">
    <property type="entry name" value="Gal_mutarotase_sf_dom"/>
</dbReference>
<reference evidence="2" key="1">
    <citation type="journal article" date="2019" name="bioRxiv">
        <title>The Genome of the Zebra Mussel, Dreissena polymorpha: A Resource for Invasive Species Research.</title>
        <authorList>
            <person name="McCartney M.A."/>
            <person name="Auch B."/>
            <person name="Kono T."/>
            <person name="Mallez S."/>
            <person name="Zhang Y."/>
            <person name="Obille A."/>
            <person name="Becker A."/>
            <person name="Abrahante J.E."/>
            <person name="Garbe J."/>
            <person name="Badalamenti J.P."/>
            <person name="Herman A."/>
            <person name="Mangelson H."/>
            <person name="Liachko I."/>
            <person name="Sullivan S."/>
            <person name="Sone E.D."/>
            <person name="Koren S."/>
            <person name="Silverstein K.A.T."/>
            <person name="Beckman K.B."/>
            <person name="Gohl D.M."/>
        </authorList>
    </citation>
    <scope>NUCLEOTIDE SEQUENCE</scope>
    <source>
        <strain evidence="2">Duluth1</strain>
        <tissue evidence="2">Whole animal</tissue>
    </source>
</reference>
<dbReference type="InterPro" id="IPR011682">
    <property type="entry name" value="Glyco_hydro_38_C"/>
</dbReference>
<dbReference type="Pfam" id="PF07748">
    <property type="entry name" value="Glyco_hydro_38C"/>
    <property type="match status" value="1"/>
</dbReference>